<dbReference type="PROSITE" id="PS50850">
    <property type="entry name" value="MFS"/>
    <property type="match status" value="1"/>
</dbReference>
<dbReference type="Gene3D" id="1.20.1250.20">
    <property type="entry name" value="MFS general substrate transporter like domains"/>
    <property type="match status" value="1"/>
</dbReference>
<evidence type="ECO:0000256" key="3">
    <source>
        <dbReference type="ARBA" id="ARBA00022989"/>
    </source>
</evidence>
<evidence type="ECO:0000259" key="7">
    <source>
        <dbReference type="PROSITE" id="PS50850"/>
    </source>
</evidence>
<protein>
    <recommendedName>
        <fullName evidence="7">Major facilitator superfamily (MFS) profile domain-containing protein</fullName>
    </recommendedName>
</protein>
<reference evidence="9" key="3">
    <citation type="submission" date="2025-08" db="UniProtKB">
        <authorList>
            <consortium name="RefSeq"/>
        </authorList>
    </citation>
    <scope>IDENTIFICATION</scope>
    <source>
        <strain evidence="9">NI907</strain>
    </source>
</reference>
<proteinExistence type="predicted"/>
<feature type="domain" description="Major facilitator superfamily (MFS) profile" evidence="7">
    <location>
        <begin position="138"/>
        <end position="569"/>
    </location>
</feature>
<dbReference type="PANTHER" id="PTHR23502">
    <property type="entry name" value="MAJOR FACILITATOR SUPERFAMILY"/>
    <property type="match status" value="1"/>
</dbReference>
<feature type="compositionally biased region" description="Polar residues" evidence="5">
    <location>
        <begin position="21"/>
        <end position="34"/>
    </location>
</feature>
<accession>A0A6P8B208</accession>
<feature type="compositionally biased region" description="Basic and acidic residues" evidence="5">
    <location>
        <begin position="1"/>
        <end position="16"/>
    </location>
</feature>
<dbReference type="RefSeq" id="XP_030981261.1">
    <property type="nucleotide sequence ID" value="XM_031126752.1"/>
</dbReference>
<feature type="region of interest" description="Disordered" evidence="5">
    <location>
        <begin position="585"/>
        <end position="623"/>
    </location>
</feature>
<keyword evidence="3 6" id="KW-1133">Transmembrane helix</keyword>
<feature type="compositionally biased region" description="Polar residues" evidence="5">
    <location>
        <begin position="49"/>
        <end position="65"/>
    </location>
</feature>
<feature type="transmembrane region" description="Helical" evidence="6">
    <location>
        <begin position="447"/>
        <end position="466"/>
    </location>
</feature>
<dbReference type="PANTHER" id="PTHR23502:SF48">
    <property type="entry name" value="MULTIDRUG TRANSPORTER, PUTATIVE (AFU_ORTHOLOGUE AFUA_5G02700)-RELATED"/>
    <property type="match status" value="1"/>
</dbReference>
<feature type="transmembrane region" description="Helical" evidence="6">
    <location>
        <begin position="539"/>
        <end position="560"/>
    </location>
</feature>
<feature type="transmembrane region" description="Helical" evidence="6">
    <location>
        <begin position="472"/>
        <end position="494"/>
    </location>
</feature>
<name>A0A6P8B208_PYRGI</name>
<feature type="transmembrane region" description="Helical" evidence="6">
    <location>
        <begin position="237"/>
        <end position="254"/>
    </location>
</feature>
<dbReference type="InterPro" id="IPR020846">
    <property type="entry name" value="MFS_dom"/>
</dbReference>
<feature type="transmembrane region" description="Helical" evidence="6">
    <location>
        <begin position="204"/>
        <end position="225"/>
    </location>
</feature>
<evidence type="ECO:0000313" key="8">
    <source>
        <dbReference type="Proteomes" id="UP000515153"/>
    </source>
</evidence>
<dbReference type="KEGG" id="pgri:PgNI_06732"/>
<feature type="region of interest" description="Disordered" evidence="5">
    <location>
        <begin position="1"/>
        <end position="76"/>
    </location>
</feature>
<evidence type="ECO:0000256" key="2">
    <source>
        <dbReference type="ARBA" id="ARBA00022692"/>
    </source>
</evidence>
<sequence length="623" mass="68429">MAEKLDLKSNPEKGQAEENPETSSQPQAPISSANPKAESGVSLHRLTHATPTSEALPPTANTHSPKPTEFDPQPAVTLPYRTLNSSANIDEYVTEAPSGEIDGPPENDGSGRHYKLVTFLPNDPENPKNWSKAFKWYATMVVALTCFVVAFASSVITADIAGVVEEFGVSEEVALLSITVFVVGFGIGPMIFAPLSEVYGRQIIYGSTLLVAVIFIIPCAVAKNIETLLVCRAIDGIAFSAPMTLVGGTLADLWRNEERGVPMAAFSAAPFIGPAIGPLVGGYLSDATGWRWLYWIQLIVSFVVWVLITFTVPETYAPTILARRAHQIRKKTGEQDHVTEQDLDVRPASERLAIFLIRPFQLLFGELIVFLISIYMSVLYGLLYMFFVAFPIIYQKGKGYSAGTTGLMFIPCAVGVLLSAFCAPLVNKNYMSQVRKHKGKPPAEVRLIPMMCSCWFIPIGLFIFAWTSYNELSWAGPAMGGFSVGFGFIFLYNSANNYLVDSYQHQAASALAAKTFIRSFWGAAVVLFTTQMYDRLGNQWASTLLAFISVACCAIPFLFWRYGARIRRRSKYAYAGDDDDANVGAAAAQNSEDSSVDLEKGRNKEPERDMEDLRRAQSYVSNP</sequence>
<dbReference type="FunFam" id="1.20.1250.20:FF:000011">
    <property type="entry name" value="MFS multidrug transporter, putative"/>
    <property type="match status" value="1"/>
</dbReference>
<dbReference type="SUPFAM" id="SSF103473">
    <property type="entry name" value="MFS general substrate transporter"/>
    <property type="match status" value="1"/>
</dbReference>
<feature type="transmembrane region" description="Helical" evidence="6">
    <location>
        <begin position="406"/>
        <end position="426"/>
    </location>
</feature>
<feature type="transmembrane region" description="Helical" evidence="6">
    <location>
        <begin position="515"/>
        <end position="533"/>
    </location>
</feature>
<feature type="compositionally biased region" description="Basic and acidic residues" evidence="5">
    <location>
        <begin position="597"/>
        <end position="615"/>
    </location>
</feature>
<feature type="transmembrane region" description="Helical" evidence="6">
    <location>
        <begin position="173"/>
        <end position="192"/>
    </location>
</feature>
<organism evidence="8 9">
    <name type="scientific">Pyricularia grisea</name>
    <name type="common">Crabgrass-specific blast fungus</name>
    <name type="synonym">Magnaporthe grisea</name>
    <dbReference type="NCBI Taxonomy" id="148305"/>
    <lineage>
        <taxon>Eukaryota</taxon>
        <taxon>Fungi</taxon>
        <taxon>Dikarya</taxon>
        <taxon>Ascomycota</taxon>
        <taxon>Pezizomycotina</taxon>
        <taxon>Sordariomycetes</taxon>
        <taxon>Sordariomycetidae</taxon>
        <taxon>Magnaporthales</taxon>
        <taxon>Pyriculariaceae</taxon>
        <taxon>Pyricularia</taxon>
    </lineage>
</organism>
<dbReference type="CDD" id="cd17323">
    <property type="entry name" value="MFS_Tpo1_MDR_like"/>
    <property type="match status" value="1"/>
</dbReference>
<reference evidence="9" key="1">
    <citation type="journal article" date="2019" name="Mol. Biol. Evol.">
        <title>Blast fungal genomes show frequent chromosomal changes, gene gains and losses, and effector gene turnover.</title>
        <authorList>
            <person name="Gomez Luciano L.B."/>
            <person name="Jason Tsai I."/>
            <person name="Chuma I."/>
            <person name="Tosa Y."/>
            <person name="Chen Y.H."/>
            <person name="Li J.Y."/>
            <person name="Li M.Y."/>
            <person name="Jade Lu M.Y."/>
            <person name="Nakayashiki H."/>
            <person name="Li W.H."/>
        </authorList>
    </citation>
    <scope>NUCLEOTIDE SEQUENCE</scope>
    <source>
        <strain evidence="9">NI907</strain>
    </source>
</reference>
<feature type="transmembrane region" description="Helical" evidence="6">
    <location>
        <begin position="136"/>
        <end position="161"/>
    </location>
</feature>
<dbReference type="InterPro" id="IPR011701">
    <property type="entry name" value="MFS"/>
</dbReference>
<feature type="transmembrane region" description="Helical" evidence="6">
    <location>
        <begin position="261"/>
        <end position="280"/>
    </location>
</feature>
<keyword evidence="4 6" id="KW-0472">Membrane</keyword>
<dbReference type="GeneID" id="41961661"/>
<dbReference type="Proteomes" id="UP000515153">
    <property type="component" value="Unplaced"/>
</dbReference>
<feature type="transmembrane region" description="Helical" evidence="6">
    <location>
        <begin position="292"/>
        <end position="313"/>
    </location>
</feature>
<feature type="transmembrane region" description="Helical" evidence="6">
    <location>
        <begin position="367"/>
        <end position="394"/>
    </location>
</feature>
<evidence type="ECO:0000256" key="6">
    <source>
        <dbReference type="SAM" id="Phobius"/>
    </source>
</evidence>
<keyword evidence="2 6" id="KW-0812">Transmembrane</keyword>
<dbReference type="AlphaFoldDB" id="A0A6P8B208"/>
<dbReference type="GO" id="GO:0022857">
    <property type="term" value="F:transmembrane transporter activity"/>
    <property type="evidence" value="ECO:0007669"/>
    <property type="project" value="InterPro"/>
</dbReference>
<evidence type="ECO:0000256" key="5">
    <source>
        <dbReference type="SAM" id="MobiDB-lite"/>
    </source>
</evidence>
<evidence type="ECO:0000256" key="4">
    <source>
        <dbReference type="ARBA" id="ARBA00023136"/>
    </source>
</evidence>
<dbReference type="Pfam" id="PF07690">
    <property type="entry name" value="MFS_1"/>
    <property type="match status" value="1"/>
</dbReference>
<reference evidence="9" key="2">
    <citation type="submission" date="2019-10" db="EMBL/GenBank/DDBJ databases">
        <authorList>
            <consortium name="NCBI Genome Project"/>
        </authorList>
    </citation>
    <scope>NUCLEOTIDE SEQUENCE</scope>
    <source>
        <strain evidence="9">NI907</strain>
    </source>
</reference>
<gene>
    <name evidence="9" type="ORF">PgNI_06732</name>
</gene>
<evidence type="ECO:0000313" key="9">
    <source>
        <dbReference type="RefSeq" id="XP_030981261.1"/>
    </source>
</evidence>
<dbReference type="InterPro" id="IPR036259">
    <property type="entry name" value="MFS_trans_sf"/>
</dbReference>
<evidence type="ECO:0000256" key="1">
    <source>
        <dbReference type="ARBA" id="ARBA00004141"/>
    </source>
</evidence>
<comment type="subcellular location">
    <subcellularLocation>
        <location evidence="1">Membrane</location>
        <topology evidence="1">Multi-pass membrane protein</topology>
    </subcellularLocation>
</comment>
<dbReference type="GO" id="GO:0005886">
    <property type="term" value="C:plasma membrane"/>
    <property type="evidence" value="ECO:0007669"/>
    <property type="project" value="TreeGrafter"/>
</dbReference>
<keyword evidence="8" id="KW-1185">Reference proteome</keyword>